<reference evidence="11 12" key="1">
    <citation type="submission" date="2016-05" db="EMBL/GenBank/DDBJ databases">
        <title>Complete genome sequence of Novosphingobium guangzhouense SA925(T).</title>
        <authorList>
            <person name="Sha S."/>
        </authorList>
    </citation>
    <scope>NUCLEOTIDE SEQUENCE [LARGE SCALE GENOMIC DNA]</scope>
    <source>
        <strain evidence="11 12">SA925</strain>
    </source>
</reference>
<proteinExistence type="predicted"/>
<evidence type="ECO:0000256" key="7">
    <source>
        <dbReference type="ARBA" id="ARBA00023295"/>
    </source>
</evidence>
<feature type="compositionally biased region" description="Basic and acidic residues" evidence="9">
    <location>
        <begin position="1"/>
        <end position="21"/>
    </location>
</feature>
<evidence type="ECO:0000256" key="4">
    <source>
        <dbReference type="ARBA" id="ARBA00022651"/>
    </source>
</evidence>
<keyword evidence="6" id="KW-0119">Carbohydrate metabolism</keyword>
<gene>
    <name evidence="11" type="ORF">A8V01_16845</name>
</gene>
<dbReference type="Pfam" id="PF00457">
    <property type="entry name" value="Glyco_hydro_11"/>
    <property type="match status" value="1"/>
</dbReference>
<evidence type="ECO:0000313" key="12">
    <source>
        <dbReference type="Proteomes" id="UP000236327"/>
    </source>
</evidence>
<dbReference type="SUPFAM" id="SSF49899">
    <property type="entry name" value="Concanavalin A-like lectins/glucanases"/>
    <property type="match status" value="1"/>
</dbReference>
<dbReference type="InterPro" id="IPR013320">
    <property type="entry name" value="ConA-like_dom_sf"/>
</dbReference>
<dbReference type="GO" id="GO:0031176">
    <property type="term" value="F:endo-1,4-beta-xylanase activity"/>
    <property type="evidence" value="ECO:0007669"/>
    <property type="project" value="UniProtKB-EC"/>
</dbReference>
<evidence type="ECO:0000256" key="3">
    <source>
        <dbReference type="ARBA" id="ARBA00012590"/>
    </source>
</evidence>
<evidence type="ECO:0000259" key="10">
    <source>
        <dbReference type="Pfam" id="PF00457"/>
    </source>
</evidence>
<dbReference type="AlphaFoldDB" id="A0A2K2G342"/>
<keyword evidence="12" id="KW-1185">Reference proteome</keyword>
<dbReference type="GO" id="GO:0045493">
    <property type="term" value="P:xylan catabolic process"/>
    <property type="evidence" value="ECO:0007669"/>
    <property type="project" value="UniProtKB-UniPathway"/>
</dbReference>
<keyword evidence="5" id="KW-0378">Hydrolase</keyword>
<evidence type="ECO:0000256" key="1">
    <source>
        <dbReference type="ARBA" id="ARBA00000681"/>
    </source>
</evidence>
<comment type="catalytic activity">
    <reaction evidence="1">
        <text>Endohydrolysis of (1-&gt;4)-beta-D-xylosidic linkages in xylans.</text>
        <dbReference type="EC" id="3.2.1.8"/>
    </reaction>
</comment>
<organism evidence="11 12">
    <name type="scientific">Novosphingobium guangzhouense</name>
    <dbReference type="NCBI Taxonomy" id="1850347"/>
    <lineage>
        <taxon>Bacteria</taxon>
        <taxon>Pseudomonadati</taxon>
        <taxon>Pseudomonadota</taxon>
        <taxon>Alphaproteobacteria</taxon>
        <taxon>Sphingomonadales</taxon>
        <taxon>Sphingomonadaceae</taxon>
        <taxon>Novosphingobium</taxon>
    </lineage>
</organism>
<accession>A0A2K2G342</accession>
<name>A0A2K2G342_9SPHN</name>
<evidence type="ECO:0000256" key="8">
    <source>
        <dbReference type="ARBA" id="ARBA00023326"/>
    </source>
</evidence>
<dbReference type="EC" id="3.2.1.8" evidence="3"/>
<comment type="caution">
    <text evidence="11">The sequence shown here is derived from an EMBL/GenBank/DDBJ whole genome shotgun (WGS) entry which is preliminary data.</text>
</comment>
<comment type="pathway">
    <text evidence="2">Glycan degradation; xylan degradation.</text>
</comment>
<feature type="domain" description="GH11" evidence="10">
    <location>
        <begin position="80"/>
        <end position="166"/>
    </location>
</feature>
<dbReference type="Proteomes" id="UP000236327">
    <property type="component" value="Unassembled WGS sequence"/>
</dbReference>
<evidence type="ECO:0000256" key="2">
    <source>
        <dbReference type="ARBA" id="ARBA00004851"/>
    </source>
</evidence>
<dbReference type="UniPathway" id="UPA00114"/>
<evidence type="ECO:0000256" key="9">
    <source>
        <dbReference type="SAM" id="MobiDB-lite"/>
    </source>
</evidence>
<protein>
    <recommendedName>
        <fullName evidence="3">endo-1,4-beta-xylanase</fullName>
        <ecNumber evidence="3">3.2.1.8</ecNumber>
    </recommendedName>
</protein>
<evidence type="ECO:0000313" key="11">
    <source>
        <dbReference type="EMBL" id="PNU05441.1"/>
    </source>
</evidence>
<dbReference type="InterPro" id="IPR001137">
    <property type="entry name" value="Glyco_hydro_11"/>
</dbReference>
<dbReference type="PANTHER" id="PTHR46828">
    <property type="entry name" value="ENDO-1,4-BETA-XYLANASE A-RELATED"/>
    <property type="match status" value="1"/>
</dbReference>
<evidence type="ECO:0000256" key="5">
    <source>
        <dbReference type="ARBA" id="ARBA00022801"/>
    </source>
</evidence>
<dbReference type="PANTHER" id="PTHR46828:SF2">
    <property type="entry name" value="ENDO-1,4-BETA-XYLANASE A-RELATED"/>
    <property type="match status" value="1"/>
</dbReference>
<dbReference type="Gene3D" id="2.60.120.180">
    <property type="match status" value="1"/>
</dbReference>
<feature type="region of interest" description="Disordered" evidence="9">
    <location>
        <begin position="1"/>
        <end position="24"/>
    </location>
</feature>
<keyword evidence="4" id="KW-0858">Xylan degradation</keyword>
<sequence length="175" mass="20159">MRSDTSHPSVDIRGDKDRGRSETLSTIDKPGAVMAVASLLLFAAVRASTTGERVCANWMAFQRRLLHYPLQERRRCLYETLGAHGRYAIRFRLARGENLVVSKGWRAGSANCQVVYRAERFEPGTNGYLQLYGWTINSLVETYVMESWARQFTPQRRLGRTARDGEKRWRHLHDL</sequence>
<dbReference type="InterPro" id="IPR033123">
    <property type="entry name" value="GH11_dom"/>
</dbReference>
<dbReference type="InterPro" id="IPR013319">
    <property type="entry name" value="GH11/12"/>
</dbReference>
<keyword evidence="7" id="KW-0326">Glycosidase</keyword>
<keyword evidence="8" id="KW-0624">Polysaccharide degradation</keyword>
<dbReference type="EMBL" id="LYMM01000026">
    <property type="protein sequence ID" value="PNU05441.1"/>
    <property type="molecule type" value="Genomic_DNA"/>
</dbReference>
<evidence type="ECO:0000256" key="6">
    <source>
        <dbReference type="ARBA" id="ARBA00023277"/>
    </source>
</evidence>